<feature type="domain" description="ABC-2 type transporter transmembrane" evidence="7">
    <location>
        <begin position="18"/>
        <end position="369"/>
    </location>
</feature>
<evidence type="ECO:0000256" key="2">
    <source>
        <dbReference type="ARBA" id="ARBA00022475"/>
    </source>
</evidence>
<protein>
    <submittedName>
        <fullName evidence="8">ABC transporter permease</fullName>
    </submittedName>
</protein>
<keyword evidence="4 6" id="KW-1133">Transmembrane helix</keyword>
<evidence type="ECO:0000256" key="5">
    <source>
        <dbReference type="ARBA" id="ARBA00023136"/>
    </source>
</evidence>
<evidence type="ECO:0000259" key="7">
    <source>
        <dbReference type="Pfam" id="PF12698"/>
    </source>
</evidence>
<feature type="transmembrane region" description="Helical" evidence="6">
    <location>
        <begin position="181"/>
        <end position="203"/>
    </location>
</feature>
<feature type="transmembrane region" description="Helical" evidence="6">
    <location>
        <begin position="349"/>
        <end position="371"/>
    </location>
</feature>
<comment type="subcellular location">
    <subcellularLocation>
        <location evidence="1">Cell membrane</location>
        <topology evidence="1">Multi-pass membrane protein</topology>
    </subcellularLocation>
</comment>
<sequence length="377" mass="41483">MNILRIACKELLQDLRDRWTLIFMLAFPIVLMMILGFALGNAFESTQTIDKIHVLMKDTGENKALSEGFSVFSAEVSKSGILFEELKPGVDGKEEVRKGKYADYVELTGNGILLYSSNFIKLEHQILQGTLTAFAEKFKVGSTIAMLQPDQMEVLTSGSTDHNYIQETSLIPNRKPGAIDYYALAMTAVVALWGAMSAGQLITTEIRQGTAYRLVSAPINKGEIFAGKVLGNLVVNMLCVVIIIFFSKYAFGAYWGDHLSVVILLLLSQVIMAVSLGLAVSYIFQEAASRAILLIITQLGAVFGGAYFPFEEAGIEMTRLLKFIVGLSPVHWTNSALTGIVYRNEIWEAWPVFTVNIGLAAVMLTIAALIMRRKEGL</sequence>
<dbReference type="InterPro" id="IPR013525">
    <property type="entry name" value="ABC2_TM"/>
</dbReference>
<dbReference type="EMBL" id="BMIW01000001">
    <property type="protein sequence ID" value="GGF83160.1"/>
    <property type="molecule type" value="Genomic_DNA"/>
</dbReference>
<evidence type="ECO:0000256" key="4">
    <source>
        <dbReference type="ARBA" id="ARBA00022989"/>
    </source>
</evidence>
<feature type="transmembrane region" description="Helical" evidence="6">
    <location>
        <begin position="224"/>
        <end position="247"/>
    </location>
</feature>
<keyword evidence="5 6" id="KW-0472">Membrane</keyword>
<dbReference type="Proteomes" id="UP000608420">
    <property type="component" value="Unassembled WGS sequence"/>
</dbReference>
<feature type="transmembrane region" description="Helical" evidence="6">
    <location>
        <begin position="21"/>
        <end position="43"/>
    </location>
</feature>
<dbReference type="PANTHER" id="PTHR30294:SF48">
    <property type="entry name" value="LINEARMYCIN RESISTANCE PERMEASE PROTEIN LNRM"/>
    <property type="match status" value="1"/>
</dbReference>
<dbReference type="PANTHER" id="PTHR30294">
    <property type="entry name" value="MEMBRANE COMPONENT OF ABC TRANSPORTER YHHJ-RELATED"/>
    <property type="match status" value="1"/>
</dbReference>
<organism evidence="8 9">
    <name type="scientific">Paenibacillus aceti</name>
    <dbReference type="NCBI Taxonomy" id="1820010"/>
    <lineage>
        <taxon>Bacteria</taxon>
        <taxon>Bacillati</taxon>
        <taxon>Bacillota</taxon>
        <taxon>Bacilli</taxon>
        <taxon>Bacillales</taxon>
        <taxon>Paenibacillaceae</taxon>
        <taxon>Paenibacillus</taxon>
    </lineage>
</organism>
<evidence type="ECO:0000313" key="8">
    <source>
        <dbReference type="EMBL" id="GGF83160.1"/>
    </source>
</evidence>
<keyword evidence="9" id="KW-1185">Reference proteome</keyword>
<comment type="caution">
    <text evidence="8">The sequence shown here is derived from an EMBL/GenBank/DDBJ whole genome shotgun (WGS) entry which is preliminary data.</text>
</comment>
<dbReference type="RefSeq" id="WP_120462691.1">
    <property type="nucleotide sequence ID" value="NZ_BMIW01000001.1"/>
</dbReference>
<proteinExistence type="predicted"/>
<feature type="transmembrane region" description="Helical" evidence="6">
    <location>
        <begin position="259"/>
        <end position="284"/>
    </location>
</feature>
<evidence type="ECO:0000256" key="6">
    <source>
        <dbReference type="SAM" id="Phobius"/>
    </source>
</evidence>
<dbReference type="Pfam" id="PF12698">
    <property type="entry name" value="ABC2_membrane_3"/>
    <property type="match status" value="1"/>
</dbReference>
<gene>
    <name evidence="8" type="ORF">GCM10010913_00830</name>
</gene>
<evidence type="ECO:0000313" key="9">
    <source>
        <dbReference type="Proteomes" id="UP000608420"/>
    </source>
</evidence>
<keyword evidence="3 6" id="KW-0812">Transmembrane</keyword>
<reference evidence="9" key="1">
    <citation type="journal article" date="2019" name="Int. J. Syst. Evol. Microbiol.">
        <title>The Global Catalogue of Microorganisms (GCM) 10K type strain sequencing project: providing services to taxonomists for standard genome sequencing and annotation.</title>
        <authorList>
            <consortium name="The Broad Institute Genomics Platform"/>
            <consortium name="The Broad Institute Genome Sequencing Center for Infectious Disease"/>
            <person name="Wu L."/>
            <person name="Ma J."/>
        </authorList>
    </citation>
    <scope>NUCLEOTIDE SEQUENCE [LARGE SCALE GENOMIC DNA]</scope>
    <source>
        <strain evidence="9">CGMCC 1.15420</strain>
    </source>
</reference>
<name>A0ABQ1VQ15_9BACL</name>
<evidence type="ECO:0000256" key="3">
    <source>
        <dbReference type="ARBA" id="ARBA00022692"/>
    </source>
</evidence>
<dbReference type="InterPro" id="IPR051449">
    <property type="entry name" value="ABC-2_transporter_component"/>
</dbReference>
<feature type="transmembrane region" description="Helical" evidence="6">
    <location>
        <begin position="291"/>
        <end position="310"/>
    </location>
</feature>
<evidence type="ECO:0000256" key="1">
    <source>
        <dbReference type="ARBA" id="ARBA00004651"/>
    </source>
</evidence>
<keyword evidence="2" id="KW-1003">Cell membrane</keyword>
<accession>A0ABQ1VQ15</accession>